<evidence type="ECO:0000313" key="1">
    <source>
        <dbReference type="EMBL" id="KAK4460870.1"/>
    </source>
</evidence>
<name>A0AAV9HJH2_9PEZI</name>
<reference evidence="1" key="2">
    <citation type="submission" date="2023-06" db="EMBL/GenBank/DDBJ databases">
        <authorList>
            <consortium name="Lawrence Berkeley National Laboratory"/>
            <person name="Mondo S.J."/>
            <person name="Hensen N."/>
            <person name="Bonometti L."/>
            <person name="Westerberg I."/>
            <person name="Brannstrom I.O."/>
            <person name="Guillou S."/>
            <person name="Cros-Aarteil S."/>
            <person name="Calhoun S."/>
            <person name="Haridas S."/>
            <person name="Kuo A."/>
            <person name="Pangilinan J."/>
            <person name="Riley R."/>
            <person name="Labutti K."/>
            <person name="Andreopoulos B."/>
            <person name="Lipzen A."/>
            <person name="Chen C."/>
            <person name="Yanf M."/>
            <person name="Daum C."/>
            <person name="Ng V."/>
            <person name="Clum A."/>
            <person name="Steindorff A."/>
            <person name="Ohm R."/>
            <person name="Martin F."/>
            <person name="Silar P."/>
            <person name="Natvig D."/>
            <person name="Lalanne C."/>
            <person name="Gautier V."/>
            <person name="Ament-Velasquez S.L."/>
            <person name="Kruys A."/>
            <person name="Hutchinson M.I."/>
            <person name="Powell A.J."/>
            <person name="Barry K."/>
            <person name="Miller A.N."/>
            <person name="Grigoriev I.V."/>
            <person name="Debuchy R."/>
            <person name="Gladieux P."/>
            <person name="Thoren M.H."/>
            <person name="Johannesson H."/>
        </authorList>
    </citation>
    <scope>NUCLEOTIDE SEQUENCE</scope>
    <source>
        <strain evidence="1">PSN324</strain>
    </source>
</reference>
<proteinExistence type="predicted"/>
<gene>
    <name evidence="1" type="ORF">QBC42DRAFT_339437</name>
</gene>
<accession>A0AAV9HJH2</accession>
<evidence type="ECO:0000313" key="2">
    <source>
        <dbReference type="Proteomes" id="UP001321749"/>
    </source>
</evidence>
<keyword evidence="2" id="KW-1185">Reference proteome</keyword>
<organism evidence="1 2">
    <name type="scientific">Cladorrhinum samala</name>
    <dbReference type="NCBI Taxonomy" id="585594"/>
    <lineage>
        <taxon>Eukaryota</taxon>
        <taxon>Fungi</taxon>
        <taxon>Dikarya</taxon>
        <taxon>Ascomycota</taxon>
        <taxon>Pezizomycotina</taxon>
        <taxon>Sordariomycetes</taxon>
        <taxon>Sordariomycetidae</taxon>
        <taxon>Sordariales</taxon>
        <taxon>Podosporaceae</taxon>
        <taxon>Cladorrhinum</taxon>
    </lineage>
</organism>
<dbReference type="AlphaFoldDB" id="A0AAV9HJH2"/>
<dbReference type="EMBL" id="MU865003">
    <property type="protein sequence ID" value="KAK4460870.1"/>
    <property type="molecule type" value="Genomic_DNA"/>
</dbReference>
<comment type="caution">
    <text evidence="1">The sequence shown here is derived from an EMBL/GenBank/DDBJ whole genome shotgun (WGS) entry which is preliminary data.</text>
</comment>
<reference evidence="1" key="1">
    <citation type="journal article" date="2023" name="Mol. Phylogenet. Evol.">
        <title>Genome-scale phylogeny and comparative genomics of the fungal order Sordariales.</title>
        <authorList>
            <person name="Hensen N."/>
            <person name="Bonometti L."/>
            <person name="Westerberg I."/>
            <person name="Brannstrom I.O."/>
            <person name="Guillou S."/>
            <person name="Cros-Aarteil S."/>
            <person name="Calhoun S."/>
            <person name="Haridas S."/>
            <person name="Kuo A."/>
            <person name="Mondo S."/>
            <person name="Pangilinan J."/>
            <person name="Riley R."/>
            <person name="LaButti K."/>
            <person name="Andreopoulos B."/>
            <person name="Lipzen A."/>
            <person name="Chen C."/>
            <person name="Yan M."/>
            <person name="Daum C."/>
            <person name="Ng V."/>
            <person name="Clum A."/>
            <person name="Steindorff A."/>
            <person name="Ohm R.A."/>
            <person name="Martin F."/>
            <person name="Silar P."/>
            <person name="Natvig D.O."/>
            <person name="Lalanne C."/>
            <person name="Gautier V."/>
            <person name="Ament-Velasquez S.L."/>
            <person name="Kruys A."/>
            <person name="Hutchinson M.I."/>
            <person name="Powell A.J."/>
            <person name="Barry K."/>
            <person name="Miller A.N."/>
            <person name="Grigoriev I.V."/>
            <person name="Debuchy R."/>
            <person name="Gladieux P."/>
            <person name="Hiltunen Thoren M."/>
            <person name="Johannesson H."/>
        </authorList>
    </citation>
    <scope>NUCLEOTIDE SEQUENCE</scope>
    <source>
        <strain evidence="1">PSN324</strain>
    </source>
</reference>
<protein>
    <submittedName>
        <fullName evidence="1">Uncharacterized protein</fullName>
    </submittedName>
</protein>
<dbReference type="Proteomes" id="UP001321749">
    <property type="component" value="Unassembled WGS sequence"/>
</dbReference>
<sequence>MAAADEDGNAVAVLLASKTATPIAQLNPDLPAQSSLAVRGEVGITWPYNSVTKTLAFLIAEPDVRLRRAKGQVRIELHGPSAKALSNCEFGAGDELIISLDGAEWEKDTSPGRIPGSRVDWQLQFSDKLALQVRL</sequence>